<feature type="region of interest" description="Disordered" evidence="3">
    <location>
        <begin position="1"/>
        <end position="25"/>
    </location>
</feature>
<evidence type="ECO:0000256" key="1">
    <source>
        <dbReference type="ARBA" id="ARBA00006432"/>
    </source>
</evidence>
<dbReference type="Pfam" id="PF00501">
    <property type="entry name" value="AMP-binding"/>
    <property type="match status" value="1"/>
</dbReference>
<dbReference type="InterPro" id="IPR045851">
    <property type="entry name" value="AMP-bd_C_sf"/>
</dbReference>
<dbReference type="InterPro" id="IPR042099">
    <property type="entry name" value="ANL_N_sf"/>
</dbReference>
<dbReference type="PROSITE" id="PS00455">
    <property type="entry name" value="AMP_BINDING"/>
    <property type="match status" value="1"/>
</dbReference>
<organism evidence="5 6">
    <name type="scientific">Apodospora peruviana</name>
    <dbReference type="NCBI Taxonomy" id="516989"/>
    <lineage>
        <taxon>Eukaryota</taxon>
        <taxon>Fungi</taxon>
        <taxon>Dikarya</taxon>
        <taxon>Ascomycota</taxon>
        <taxon>Pezizomycotina</taxon>
        <taxon>Sordariomycetes</taxon>
        <taxon>Sordariomycetidae</taxon>
        <taxon>Sordariales</taxon>
        <taxon>Lasiosphaeriaceae</taxon>
        <taxon>Apodospora</taxon>
    </lineage>
</organism>
<keyword evidence="2" id="KW-0436">Ligase</keyword>
<dbReference type="InterPro" id="IPR000873">
    <property type="entry name" value="AMP-dep_synth/lig_dom"/>
</dbReference>
<dbReference type="CDD" id="cd04433">
    <property type="entry name" value="AFD_class_I"/>
    <property type="match status" value="1"/>
</dbReference>
<dbReference type="GO" id="GO:0031956">
    <property type="term" value="F:medium-chain fatty acid-CoA ligase activity"/>
    <property type="evidence" value="ECO:0007669"/>
    <property type="project" value="TreeGrafter"/>
</dbReference>
<feature type="domain" description="AMP-dependent synthetase/ligase" evidence="4">
    <location>
        <begin position="80"/>
        <end position="437"/>
    </location>
</feature>
<proteinExistence type="inferred from homology"/>
<dbReference type="InterPro" id="IPR020845">
    <property type="entry name" value="AMP-binding_CS"/>
</dbReference>
<dbReference type="Gene3D" id="3.30.300.30">
    <property type="match status" value="1"/>
</dbReference>
<evidence type="ECO:0000256" key="3">
    <source>
        <dbReference type="SAM" id="MobiDB-lite"/>
    </source>
</evidence>
<dbReference type="GO" id="GO:0006631">
    <property type="term" value="P:fatty acid metabolic process"/>
    <property type="evidence" value="ECO:0007669"/>
    <property type="project" value="TreeGrafter"/>
</dbReference>
<reference evidence="5" key="1">
    <citation type="journal article" date="2023" name="Mol. Phylogenet. Evol.">
        <title>Genome-scale phylogeny and comparative genomics of the fungal order Sordariales.</title>
        <authorList>
            <person name="Hensen N."/>
            <person name="Bonometti L."/>
            <person name="Westerberg I."/>
            <person name="Brannstrom I.O."/>
            <person name="Guillou S."/>
            <person name="Cros-Aarteil S."/>
            <person name="Calhoun S."/>
            <person name="Haridas S."/>
            <person name="Kuo A."/>
            <person name="Mondo S."/>
            <person name="Pangilinan J."/>
            <person name="Riley R."/>
            <person name="LaButti K."/>
            <person name="Andreopoulos B."/>
            <person name="Lipzen A."/>
            <person name="Chen C."/>
            <person name="Yan M."/>
            <person name="Daum C."/>
            <person name="Ng V."/>
            <person name="Clum A."/>
            <person name="Steindorff A."/>
            <person name="Ohm R.A."/>
            <person name="Martin F."/>
            <person name="Silar P."/>
            <person name="Natvig D.O."/>
            <person name="Lalanne C."/>
            <person name="Gautier V."/>
            <person name="Ament-Velasquez S.L."/>
            <person name="Kruys A."/>
            <person name="Hutchinson M.I."/>
            <person name="Powell A.J."/>
            <person name="Barry K."/>
            <person name="Miller A.N."/>
            <person name="Grigoriev I.V."/>
            <person name="Debuchy R."/>
            <person name="Gladieux P."/>
            <person name="Hiltunen Thoren M."/>
            <person name="Johannesson H."/>
        </authorList>
    </citation>
    <scope>NUCLEOTIDE SEQUENCE</scope>
    <source>
        <strain evidence="5">CBS 118394</strain>
    </source>
</reference>
<dbReference type="PANTHER" id="PTHR43201">
    <property type="entry name" value="ACYL-COA SYNTHETASE"/>
    <property type="match status" value="1"/>
</dbReference>
<dbReference type="SUPFAM" id="SSF52777">
    <property type="entry name" value="CoA-dependent acyltransferases"/>
    <property type="match status" value="1"/>
</dbReference>
<sequence length="1243" mass="136235">MAVPTQSSAGEAAADTRPPAKHLSECPGEKLVNLDRTLWDMFSKAAVDRPNNDAIVSMWQTDTTTTPPSDGPYRDADNPEYLRWSYSELYKRSIVLSSWLQKRGCELRTRVAAFLWNSAEWGLFLWTSAKLGMVYAPLDPRLLASEGTFFLEATSPAVVVAQDAAEAAALESHLPKDSSSIIVRIQCSGDIAVAGWTLLREIWAGKTTAEADIVHERGNASSGDTALIVFTSGTTSIPKGCPHTHMSLAAQMHTYDPNPDPTFMDRWLVHTPASHIFAVNNALRAWGLGHAVILPSKAFDIGATLKALVHEQCTIMSAVPTLVKAILGNPLFPGKKALNLSIVTIGGTLITPEDIRLCREGLGAKDAIQAFGMSEGAPVISWTRSDPLLKDGYHPGVGKTLPGANTRICVPGTREVVARNQVGELHIGGPPVIEGYLGGVESQSLYTDAVGNWLVTGDQARMDEDGVIYILGRYKDVIIRGGENIPPLKLETTIGGMGAGIVAQVVGLPDEIAGQVSVAVVKIPETAEVSKTEIMATCRELGPMYALGSVYLLSELGMETFPMTSLGKIKKEVLKEAVLALRLHAKVKERVSTVDVQPTAPINGHNGLNRPEEPLSIADQLVTIWEELIGVRPGVDDSVSSFADSISLLRYCDRVFSVLVLRLFLQDFTKNDTIAKQAALLTQRAEQQDAIKKATNGLGKVAFSPARMDHPMTNGVVQQNGVHKPKAADLHISSALPKSPKSSPIKRELDLHSAAISAVASTGFEQSDIENAIRIKDSFHRLAIGTRPQSYHTRLVFRVVTATIAQVRRGIETALSTRPIFRTMIAQLPDGTPFHIVITPCSSLFDGMIETLEVSHTPALESITKDGSAEGHTSPWMARFQIVQVQESTQTFLIATYNQSIIDALSLQTWHLDLDRLIQNPEYSVPLLSPFKPFADLLHLYRSSVPAQASVAYNVSRLRGISRFRDALWPVQRAPGWMIADDCSTSLEPERALIRNQVWKGQWDSFADEFQIPRIARVSTLSGMERLQSVLQIDPCIVMKTAIAIFNVLQTGSRYAIFNSYHSARSWPFVPAWIEAVLPSAESIGGPTAEWTVELCEVLRRESVADLLKQMGLEHNELERHAHAPWEKVLEGLRDEEAEVAVDASFRQSFVWDVNMGLGTTRGYSASDEKVLDIVARYDWPDCGLVWTAFMVDKSNLFFIASWDTAQLSLEEVEGHCNTMASVLRQLVNEENWNKPVAEVFSC</sequence>
<dbReference type="PANTHER" id="PTHR43201:SF5">
    <property type="entry name" value="MEDIUM-CHAIN ACYL-COA LIGASE ACSF2, MITOCHONDRIAL"/>
    <property type="match status" value="1"/>
</dbReference>
<evidence type="ECO:0000259" key="4">
    <source>
        <dbReference type="Pfam" id="PF00501"/>
    </source>
</evidence>
<comment type="similarity">
    <text evidence="1">Belongs to the ATP-dependent AMP-binding enzyme family.</text>
</comment>
<keyword evidence="6" id="KW-1185">Reference proteome</keyword>
<gene>
    <name evidence="5" type="ORF">B0H66DRAFT_106255</name>
</gene>
<evidence type="ECO:0000313" key="6">
    <source>
        <dbReference type="Proteomes" id="UP001283341"/>
    </source>
</evidence>
<name>A0AAE0M9Z7_9PEZI</name>
<evidence type="ECO:0000256" key="2">
    <source>
        <dbReference type="ARBA" id="ARBA00022598"/>
    </source>
</evidence>
<dbReference type="Gene3D" id="3.30.559.30">
    <property type="entry name" value="Nonribosomal peptide synthetase, condensation domain"/>
    <property type="match status" value="1"/>
</dbReference>
<evidence type="ECO:0000313" key="5">
    <source>
        <dbReference type="EMBL" id="KAK3324871.1"/>
    </source>
</evidence>
<accession>A0AAE0M9Z7</accession>
<dbReference type="AlphaFoldDB" id="A0AAE0M9Z7"/>
<protein>
    <recommendedName>
        <fullName evidence="4">AMP-dependent synthetase/ligase domain-containing protein</fullName>
    </recommendedName>
</protein>
<dbReference type="EMBL" id="JAUEDM010000002">
    <property type="protein sequence ID" value="KAK3324871.1"/>
    <property type="molecule type" value="Genomic_DNA"/>
</dbReference>
<reference evidence="5" key="2">
    <citation type="submission" date="2023-06" db="EMBL/GenBank/DDBJ databases">
        <authorList>
            <consortium name="Lawrence Berkeley National Laboratory"/>
            <person name="Haridas S."/>
            <person name="Hensen N."/>
            <person name="Bonometti L."/>
            <person name="Westerberg I."/>
            <person name="Brannstrom I.O."/>
            <person name="Guillou S."/>
            <person name="Cros-Aarteil S."/>
            <person name="Calhoun S."/>
            <person name="Kuo A."/>
            <person name="Mondo S."/>
            <person name="Pangilinan J."/>
            <person name="Riley R."/>
            <person name="Labutti K."/>
            <person name="Andreopoulos B."/>
            <person name="Lipzen A."/>
            <person name="Chen C."/>
            <person name="Yanf M."/>
            <person name="Daum C."/>
            <person name="Ng V."/>
            <person name="Clum A."/>
            <person name="Steindorff A."/>
            <person name="Ohm R."/>
            <person name="Martin F."/>
            <person name="Silar P."/>
            <person name="Natvig D."/>
            <person name="Lalanne C."/>
            <person name="Gautier V."/>
            <person name="Ament-Velasquez S.L."/>
            <person name="Kruys A."/>
            <person name="Hutchinson M.I."/>
            <person name="Powell A.J."/>
            <person name="Barry K."/>
            <person name="Miller A.N."/>
            <person name="Grigoriev I.V."/>
            <person name="Debuchy R."/>
            <person name="Gladieux P."/>
            <person name="Thoren M.H."/>
            <person name="Johannesson H."/>
        </authorList>
    </citation>
    <scope>NUCLEOTIDE SEQUENCE</scope>
    <source>
        <strain evidence="5">CBS 118394</strain>
    </source>
</reference>
<dbReference type="Gene3D" id="3.40.50.12780">
    <property type="entry name" value="N-terminal domain of ligase-like"/>
    <property type="match status" value="1"/>
</dbReference>
<dbReference type="Proteomes" id="UP001283341">
    <property type="component" value="Unassembled WGS sequence"/>
</dbReference>
<dbReference type="SUPFAM" id="SSF56801">
    <property type="entry name" value="Acetyl-CoA synthetase-like"/>
    <property type="match status" value="1"/>
</dbReference>
<comment type="caution">
    <text evidence="5">The sequence shown here is derived from an EMBL/GenBank/DDBJ whole genome shotgun (WGS) entry which is preliminary data.</text>
</comment>